<name>A0A9P0SVF1_PIEBR</name>
<evidence type="ECO:0000256" key="10">
    <source>
        <dbReference type="PIRSR" id="PIRSR601019-2"/>
    </source>
</evidence>
<sequence length="400" mass="46893">MIYKVQRTIVLRGYKMQLLPCVKKYDENESNSKQIDREIKQWIKSYNDAIKLLLLGTGESGKTTIIKQMKILHIQGFNAGERLEKVQHIRHNIHESIYEIVHNMSALSIPLRDPRNIQSQQYILQIGLAGPGDYTEEYFDHVRSLWRDAGVRECFKRANEYQLIDSAEYFLDRIDLIAKSDYLPSDADILRCRQKTTGIQKIEFKVKVPKSMHGGVQDFWMFDVGGQRGERKKWIQVFEGIHAIWFLVACSDFDQNLREDNTQNRLTESLVLFQDVWQSRFLLEAGLIVFLNKQDLLENKVSRGNTIAHYFPQYDNFDAPGNEYNRTKLFIKSLFMDLTKKRERRNLTASAERFVVSEASRARECYFHFTTATDTDNVRTVFRDVHQMILTHILNNIGVY</sequence>
<feature type="binding site" evidence="9">
    <location>
        <begin position="292"/>
        <end position="295"/>
    </location>
    <ligand>
        <name>GTP</name>
        <dbReference type="ChEBI" id="CHEBI:37565"/>
    </ligand>
</feature>
<dbReference type="Gene3D" id="3.40.50.300">
    <property type="entry name" value="P-loop containing nucleotide triphosphate hydrolases"/>
    <property type="match status" value="1"/>
</dbReference>
<keyword evidence="5 9" id="KW-0547">Nucleotide-binding</keyword>
<gene>
    <name evidence="11" type="ORF">PIBRA_LOCUS1525</name>
</gene>
<dbReference type="GO" id="GO:0007606">
    <property type="term" value="P:sensory perception of chemical stimulus"/>
    <property type="evidence" value="ECO:0007669"/>
    <property type="project" value="TreeGrafter"/>
</dbReference>
<evidence type="ECO:0000256" key="1">
    <source>
        <dbReference type="ARBA" id="ARBA00003069"/>
    </source>
</evidence>
<dbReference type="GO" id="GO:0005737">
    <property type="term" value="C:cytoplasm"/>
    <property type="evidence" value="ECO:0007669"/>
    <property type="project" value="TreeGrafter"/>
</dbReference>
<evidence type="ECO:0000256" key="9">
    <source>
        <dbReference type="PIRSR" id="PIRSR601019-1"/>
    </source>
</evidence>
<reference evidence="11" key="1">
    <citation type="submission" date="2022-05" db="EMBL/GenBank/DDBJ databases">
        <authorList>
            <person name="Okamura Y."/>
        </authorList>
    </citation>
    <scope>NUCLEOTIDE SEQUENCE</scope>
</reference>
<dbReference type="InterPro" id="IPR027417">
    <property type="entry name" value="P-loop_NTPase"/>
</dbReference>
<proteinExistence type="inferred from homology"/>
<protein>
    <recommendedName>
        <fullName evidence="13">Guanine nucleotide-binding protein G(F) subunit alpha</fullName>
    </recommendedName>
</protein>
<dbReference type="GO" id="GO:0005834">
    <property type="term" value="C:heterotrimeric G-protein complex"/>
    <property type="evidence" value="ECO:0007669"/>
    <property type="project" value="TreeGrafter"/>
</dbReference>
<feature type="binding site" evidence="9">
    <location>
        <begin position="59"/>
        <end position="64"/>
    </location>
    <ligand>
        <name>GTP</name>
        <dbReference type="ChEBI" id="CHEBI:37565"/>
    </ligand>
</feature>
<dbReference type="AlphaFoldDB" id="A0A9P0SVF1"/>
<comment type="function">
    <text evidence="1">Guanine nucleotide-binding proteins (G proteins) are involved as modulators or transducers in various transmembrane signaling systems.</text>
</comment>
<feature type="binding site" evidence="9">
    <location>
        <begin position="190"/>
        <end position="196"/>
    </location>
    <ligand>
        <name>GTP</name>
        <dbReference type="ChEBI" id="CHEBI:37565"/>
    </ligand>
</feature>
<dbReference type="GO" id="GO:0001664">
    <property type="term" value="F:G protein-coupled receptor binding"/>
    <property type="evidence" value="ECO:0007669"/>
    <property type="project" value="TreeGrafter"/>
</dbReference>
<dbReference type="InterPro" id="IPR001019">
    <property type="entry name" value="Gprotein_alpha_su"/>
</dbReference>
<dbReference type="GO" id="GO:0005525">
    <property type="term" value="F:GTP binding"/>
    <property type="evidence" value="ECO:0007669"/>
    <property type="project" value="UniProtKB-KW"/>
</dbReference>
<feature type="binding site" evidence="10">
    <location>
        <position position="196"/>
    </location>
    <ligand>
        <name>Mg(2+)</name>
        <dbReference type="ChEBI" id="CHEBI:18420"/>
    </ligand>
</feature>
<evidence type="ECO:0000256" key="7">
    <source>
        <dbReference type="ARBA" id="ARBA00023134"/>
    </source>
</evidence>
<dbReference type="InterPro" id="IPR011025">
    <property type="entry name" value="GproteinA_insert"/>
</dbReference>
<dbReference type="EMBL" id="CALOZG010000002">
    <property type="protein sequence ID" value="CAH3955784.1"/>
    <property type="molecule type" value="Genomic_DNA"/>
</dbReference>
<keyword evidence="12" id="KW-1185">Reference proteome</keyword>
<dbReference type="Pfam" id="PF00503">
    <property type="entry name" value="G-alpha"/>
    <property type="match status" value="1"/>
</dbReference>
<evidence type="ECO:0000313" key="11">
    <source>
        <dbReference type="EMBL" id="CAH3955784.1"/>
    </source>
</evidence>
<dbReference type="SUPFAM" id="SSF52540">
    <property type="entry name" value="P-loop containing nucleoside triphosphate hydrolases"/>
    <property type="match status" value="1"/>
</dbReference>
<dbReference type="Proteomes" id="UP001152562">
    <property type="component" value="Unassembled WGS sequence"/>
</dbReference>
<comment type="subunit">
    <text evidence="3">G proteins are composed of 3 units; alpha, beta and gamma. The alpha chain contains the guanine nucleotide binding site.</text>
</comment>
<dbReference type="GO" id="GO:0031683">
    <property type="term" value="F:G-protein beta/gamma-subunit complex binding"/>
    <property type="evidence" value="ECO:0007669"/>
    <property type="project" value="InterPro"/>
</dbReference>
<evidence type="ECO:0000256" key="2">
    <source>
        <dbReference type="ARBA" id="ARBA00005804"/>
    </source>
</evidence>
<feature type="binding site" evidence="9">
    <location>
        <position position="372"/>
    </location>
    <ligand>
        <name>GTP</name>
        <dbReference type="ChEBI" id="CHEBI:37565"/>
    </ligand>
</feature>
<dbReference type="Gene3D" id="1.10.400.10">
    <property type="entry name" value="GI Alpha 1, domain 2-like"/>
    <property type="match status" value="1"/>
</dbReference>
<organism evidence="11 12">
    <name type="scientific">Pieris brassicae</name>
    <name type="common">White butterfly</name>
    <name type="synonym">Large white butterfly</name>
    <dbReference type="NCBI Taxonomy" id="7116"/>
    <lineage>
        <taxon>Eukaryota</taxon>
        <taxon>Metazoa</taxon>
        <taxon>Ecdysozoa</taxon>
        <taxon>Arthropoda</taxon>
        <taxon>Hexapoda</taxon>
        <taxon>Insecta</taxon>
        <taxon>Pterygota</taxon>
        <taxon>Neoptera</taxon>
        <taxon>Endopterygota</taxon>
        <taxon>Lepidoptera</taxon>
        <taxon>Glossata</taxon>
        <taxon>Ditrysia</taxon>
        <taxon>Papilionoidea</taxon>
        <taxon>Pieridae</taxon>
        <taxon>Pierinae</taxon>
        <taxon>Pieris</taxon>
    </lineage>
</organism>
<dbReference type="GO" id="GO:0003924">
    <property type="term" value="F:GTPase activity"/>
    <property type="evidence" value="ECO:0007669"/>
    <property type="project" value="InterPro"/>
</dbReference>
<evidence type="ECO:0008006" key="13">
    <source>
        <dbReference type="Google" id="ProtNLM"/>
    </source>
</evidence>
<keyword evidence="7 9" id="KW-0342">GTP-binding</keyword>
<evidence type="ECO:0000256" key="4">
    <source>
        <dbReference type="ARBA" id="ARBA00022723"/>
    </source>
</evidence>
<evidence type="ECO:0000256" key="3">
    <source>
        <dbReference type="ARBA" id="ARBA00011356"/>
    </source>
</evidence>
<dbReference type="PROSITE" id="PS51882">
    <property type="entry name" value="G_ALPHA"/>
    <property type="match status" value="1"/>
</dbReference>
<feature type="binding site" evidence="10">
    <location>
        <position position="63"/>
    </location>
    <ligand>
        <name>Mg(2+)</name>
        <dbReference type="ChEBI" id="CHEBI:18420"/>
    </ligand>
</feature>
<dbReference type="FunFam" id="1.10.400.10:FF:000010">
    <property type="entry name" value="Guanine nucleotide-binding protein alpha-13 subunit"/>
    <property type="match status" value="1"/>
</dbReference>
<dbReference type="SUPFAM" id="SSF47895">
    <property type="entry name" value="Transducin (alpha subunit), insertion domain"/>
    <property type="match status" value="1"/>
</dbReference>
<dbReference type="PANTHER" id="PTHR10218:SF367">
    <property type="entry name" value="GUANINE NUCLEOTIDE-BINDING PROTEIN G(F) SUBUNIT ALPHA"/>
    <property type="match status" value="1"/>
</dbReference>
<keyword evidence="4 10" id="KW-0479">Metal-binding</keyword>
<evidence type="ECO:0000256" key="6">
    <source>
        <dbReference type="ARBA" id="ARBA00022842"/>
    </source>
</evidence>
<evidence type="ECO:0000313" key="12">
    <source>
        <dbReference type="Proteomes" id="UP001152562"/>
    </source>
</evidence>
<dbReference type="CDD" id="cd00066">
    <property type="entry name" value="G-alpha"/>
    <property type="match status" value="1"/>
</dbReference>
<dbReference type="FunFam" id="3.40.50.300:FF:000720">
    <property type="entry name" value="Guanine nucleotide-binding protein G(k) subunit alpha"/>
    <property type="match status" value="1"/>
</dbReference>
<accession>A0A9P0SVF1</accession>
<dbReference type="PANTHER" id="PTHR10218">
    <property type="entry name" value="GTP-BINDING PROTEIN ALPHA SUBUNIT"/>
    <property type="match status" value="1"/>
</dbReference>
<keyword evidence="8" id="KW-0807">Transducer</keyword>
<comment type="caution">
    <text evidence="11">The sequence shown here is derived from an EMBL/GenBank/DDBJ whole genome shotgun (WGS) entry which is preliminary data.</text>
</comment>
<dbReference type="PRINTS" id="PR00318">
    <property type="entry name" value="GPROTEINA"/>
</dbReference>
<dbReference type="SMART" id="SM00275">
    <property type="entry name" value="G_alpha"/>
    <property type="match status" value="1"/>
</dbReference>
<dbReference type="GO" id="GO:0007191">
    <property type="term" value="P:adenylate cyclase-activating dopamine receptor signaling pathway"/>
    <property type="evidence" value="ECO:0007669"/>
    <property type="project" value="TreeGrafter"/>
</dbReference>
<evidence type="ECO:0000256" key="8">
    <source>
        <dbReference type="ARBA" id="ARBA00023224"/>
    </source>
</evidence>
<comment type="similarity">
    <text evidence="2">Belongs to the G-alpha family.</text>
</comment>
<dbReference type="GO" id="GO:0046872">
    <property type="term" value="F:metal ion binding"/>
    <property type="evidence" value="ECO:0007669"/>
    <property type="project" value="UniProtKB-KW"/>
</dbReference>
<feature type="binding site" evidence="9">
    <location>
        <begin position="165"/>
        <end position="166"/>
    </location>
    <ligand>
        <name>GTP</name>
        <dbReference type="ChEBI" id="CHEBI:37565"/>
    </ligand>
</feature>
<keyword evidence="6 10" id="KW-0460">Magnesium</keyword>
<feature type="binding site" evidence="9">
    <location>
        <begin position="223"/>
        <end position="227"/>
    </location>
    <ligand>
        <name>GTP</name>
        <dbReference type="ChEBI" id="CHEBI:37565"/>
    </ligand>
</feature>
<evidence type="ECO:0000256" key="5">
    <source>
        <dbReference type="ARBA" id="ARBA00022741"/>
    </source>
</evidence>